<feature type="domain" description="DUF7323" evidence="1">
    <location>
        <begin position="1"/>
        <end position="51"/>
    </location>
</feature>
<accession>A0A142K8K9</accession>
<organism evidence="2 3">
    <name type="scientific">Gordonia phage SoilAssassin</name>
    <dbReference type="NCBI Taxonomy" id="1821562"/>
    <lineage>
        <taxon>Viruses</taxon>
        <taxon>Duplodnaviria</taxon>
        <taxon>Heunggongvirae</taxon>
        <taxon>Uroviricota</taxon>
        <taxon>Caudoviricetes</taxon>
        <taxon>Attisvirus</taxon>
        <taxon>Attisvirus attis</taxon>
    </lineage>
</organism>
<dbReference type="Proteomes" id="UP000207764">
    <property type="component" value="Segment"/>
</dbReference>
<gene>
    <name evidence="2" type="primary">41</name>
    <name evidence="2" type="ORF">SEA_SOILASSASSIN_41</name>
</gene>
<dbReference type="KEGG" id="vg:29124496"/>
<dbReference type="OrthoDB" id="25721at10239"/>
<evidence type="ECO:0000313" key="3">
    <source>
        <dbReference type="Proteomes" id="UP000207764"/>
    </source>
</evidence>
<evidence type="ECO:0000259" key="1">
    <source>
        <dbReference type="Pfam" id="PF24009"/>
    </source>
</evidence>
<protein>
    <recommendedName>
        <fullName evidence="1">DUF7323 domain-containing protein</fullName>
    </recommendedName>
</protein>
<dbReference type="Pfam" id="PF24009">
    <property type="entry name" value="DUF7323"/>
    <property type="match status" value="1"/>
</dbReference>
<dbReference type="RefSeq" id="YP_009303036.1">
    <property type="nucleotide sequence ID" value="NC_031251.1"/>
</dbReference>
<dbReference type="GeneID" id="29124496"/>
<name>A0A142K8K9_9CAUD</name>
<dbReference type="InterPro" id="IPR055747">
    <property type="entry name" value="DUF7323"/>
</dbReference>
<reference evidence="3" key="1">
    <citation type="submission" date="2016-03" db="EMBL/GenBank/DDBJ databases">
        <authorList>
            <person name="Ploux O."/>
        </authorList>
    </citation>
    <scope>NUCLEOTIDE SEQUENCE [LARGE SCALE GENOMIC DNA]</scope>
</reference>
<sequence length="52" mass="5636">MTAAAWRPSTGEVWPVLGVVKYEQGTADVVVSMPAIDALIRQVPLDQIEVRA</sequence>
<dbReference type="EMBL" id="KU963246">
    <property type="protein sequence ID" value="AMS02442.1"/>
    <property type="molecule type" value="Genomic_DNA"/>
</dbReference>
<proteinExistence type="predicted"/>
<evidence type="ECO:0000313" key="2">
    <source>
        <dbReference type="EMBL" id="AMS02442.1"/>
    </source>
</evidence>